<gene>
    <name evidence="1" type="ORF">SAMN05444407_107246</name>
</gene>
<proteinExistence type="predicted"/>
<reference evidence="1 2" key="1">
    <citation type="submission" date="2016-11" db="EMBL/GenBank/DDBJ databases">
        <authorList>
            <person name="Jaros S."/>
            <person name="Januszkiewicz K."/>
            <person name="Wedrychowicz H."/>
        </authorList>
    </citation>
    <scope>NUCLEOTIDE SEQUENCE [LARGE SCALE GENOMIC DNA]</scope>
    <source>
        <strain evidence="1 2">DSM 27621</strain>
    </source>
</reference>
<dbReference type="Proteomes" id="UP000184069">
    <property type="component" value="Unassembled WGS sequence"/>
</dbReference>
<name>A0A1M7ENC7_9FLAO</name>
<accession>A0A1M7ENC7</accession>
<dbReference type="AlphaFoldDB" id="A0A1M7ENC7"/>
<protein>
    <submittedName>
        <fullName evidence="1">Uncharacterized protein</fullName>
    </submittedName>
</protein>
<evidence type="ECO:0000313" key="1">
    <source>
        <dbReference type="EMBL" id="SHL92929.1"/>
    </source>
</evidence>
<sequence>MGKGRKSVNFKQKSEDNKGRTYCRVFKFWLKPMDWVIKLKDGLKPVSIDVS</sequence>
<evidence type="ECO:0000313" key="2">
    <source>
        <dbReference type="Proteomes" id="UP000184069"/>
    </source>
</evidence>
<organism evidence="1 2">
    <name type="scientific">Chryseobacterium contaminans</name>
    <dbReference type="NCBI Taxonomy" id="1423959"/>
    <lineage>
        <taxon>Bacteria</taxon>
        <taxon>Pseudomonadati</taxon>
        <taxon>Bacteroidota</taxon>
        <taxon>Flavobacteriia</taxon>
        <taxon>Flavobacteriales</taxon>
        <taxon>Weeksellaceae</taxon>
        <taxon>Chryseobacterium group</taxon>
        <taxon>Chryseobacterium</taxon>
    </lineage>
</organism>
<dbReference type="EMBL" id="FRBM01000007">
    <property type="protein sequence ID" value="SHL92929.1"/>
    <property type="molecule type" value="Genomic_DNA"/>
</dbReference>